<reference evidence="2" key="2">
    <citation type="journal article" date="2015" name="Fish Shellfish Immunol.">
        <title>Early steps in the European eel (Anguilla anguilla)-Vibrio vulnificus interaction in the gills: Role of the RtxA13 toxin.</title>
        <authorList>
            <person name="Callol A."/>
            <person name="Pajuelo D."/>
            <person name="Ebbesson L."/>
            <person name="Teles M."/>
            <person name="MacKenzie S."/>
            <person name="Amaro C."/>
        </authorList>
    </citation>
    <scope>NUCLEOTIDE SEQUENCE</scope>
</reference>
<dbReference type="EMBL" id="GBXM01097836">
    <property type="protein sequence ID" value="JAH10741.1"/>
    <property type="molecule type" value="Transcribed_RNA"/>
</dbReference>
<dbReference type="AlphaFoldDB" id="A0A0E9Q1K5"/>
<evidence type="ECO:0000256" key="1">
    <source>
        <dbReference type="SAM" id="MobiDB-lite"/>
    </source>
</evidence>
<proteinExistence type="predicted"/>
<evidence type="ECO:0000313" key="2">
    <source>
        <dbReference type="EMBL" id="JAH10741.1"/>
    </source>
</evidence>
<feature type="region of interest" description="Disordered" evidence="1">
    <location>
        <begin position="1"/>
        <end position="26"/>
    </location>
</feature>
<sequence>MQGTLSSVHKKSSSNKSELLIDNTQE</sequence>
<name>A0A0E9Q1K5_ANGAN</name>
<protein>
    <submittedName>
        <fullName evidence="2">Uncharacterized protein</fullName>
    </submittedName>
</protein>
<organism evidence="2">
    <name type="scientific">Anguilla anguilla</name>
    <name type="common">European freshwater eel</name>
    <name type="synonym">Muraena anguilla</name>
    <dbReference type="NCBI Taxonomy" id="7936"/>
    <lineage>
        <taxon>Eukaryota</taxon>
        <taxon>Metazoa</taxon>
        <taxon>Chordata</taxon>
        <taxon>Craniata</taxon>
        <taxon>Vertebrata</taxon>
        <taxon>Euteleostomi</taxon>
        <taxon>Actinopterygii</taxon>
        <taxon>Neopterygii</taxon>
        <taxon>Teleostei</taxon>
        <taxon>Anguilliformes</taxon>
        <taxon>Anguillidae</taxon>
        <taxon>Anguilla</taxon>
    </lineage>
</organism>
<reference evidence="2" key="1">
    <citation type="submission" date="2014-11" db="EMBL/GenBank/DDBJ databases">
        <authorList>
            <person name="Amaro Gonzalez C."/>
        </authorList>
    </citation>
    <scope>NUCLEOTIDE SEQUENCE</scope>
</reference>
<accession>A0A0E9Q1K5</accession>